<evidence type="ECO:0000256" key="1">
    <source>
        <dbReference type="ARBA" id="ARBA00022801"/>
    </source>
</evidence>
<dbReference type="InterPro" id="IPR029058">
    <property type="entry name" value="AB_hydrolase_fold"/>
</dbReference>
<evidence type="ECO:0000313" key="3">
    <source>
        <dbReference type="EMBL" id="RXZ62191.1"/>
    </source>
</evidence>
<reference evidence="3 4" key="1">
    <citation type="journal article" date="2019" name="Gut">
        <title>Antibiotics-induced monodominance of a novel gut bacterial order.</title>
        <authorList>
            <person name="Hildebrand F."/>
            <person name="Moitinho-Silva L."/>
            <person name="Blasche S."/>
            <person name="Jahn M.T."/>
            <person name="Gossmann T.I."/>
            <person name="Heuerta-Cepas J."/>
            <person name="Hercog R."/>
            <person name="Luetge M."/>
            <person name="Bahram M."/>
            <person name="Pryszlak A."/>
            <person name="Alves R.J."/>
            <person name="Waszak S.M."/>
            <person name="Zhu A."/>
            <person name="Ye L."/>
            <person name="Costea P.I."/>
            <person name="Aalvink S."/>
            <person name="Belzer C."/>
            <person name="Forslund S.K."/>
            <person name="Sunagawa S."/>
            <person name="Hentschel U."/>
            <person name="Merten C."/>
            <person name="Patil K.R."/>
            <person name="Benes V."/>
            <person name="Bork P."/>
        </authorList>
    </citation>
    <scope>NUCLEOTIDE SEQUENCE [LARGE SCALE GENOMIC DNA]</scope>
    <source>
        <strain evidence="3 4">HDS1380</strain>
    </source>
</reference>
<organism evidence="3 4">
    <name type="scientific">Candidatus Borkfalkia ceftriaxoniphila</name>
    <dbReference type="NCBI Taxonomy" id="2508949"/>
    <lineage>
        <taxon>Bacteria</taxon>
        <taxon>Bacillati</taxon>
        <taxon>Bacillota</taxon>
        <taxon>Clostridia</taxon>
        <taxon>Christensenellales</taxon>
        <taxon>Christensenellaceae</taxon>
        <taxon>Candidatus Borkfalkia</taxon>
    </lineage>
</organism>
<dbReference type="Pfam" id="PF20434">
    <property type="entry name" value="BD-FAE"/>
    <property type="match status" value="1"/>
</dbReference>
<dbReference type="PANTHER" id="PTHR48081:SF6">
    <property type="entry name" value="PEPTIDASE S9 PROLYL OLIGOPEPTIDASE CATALYTIC DOMAIN-CONTAINING PROTEIN"/>
    <property type="match status" value="1"/>
</dbReference>
<proteinExistence type="predicted"/>
<dbReference type="AlphaFoldDB" id="A0A4Q2KGM8"/>
<dbReference type="PANTHER" id="PTHR48081">
    <property type="entry name" value="AB HYDROLASE SUPERFAMILY PROTEIN C4A8.06C"/>
    <property type="match status" value="1"/>
</dbReference>
<dbReference type="InterPro" id="IPR050300">
    <property type="entry name" value="GDXG_lipolytic_enzyme"/>
</dbReference>
<dbReference type="Gene3D" id="3.40.50.1820">
    <property type="entry name" value="alpha/beta hydrolase"/>
    <property type="match status" value="1"/>
</dbReference>
<dbReference type="RefSeq" id="WP_129225649.1">
    <property type="nucleotide sequence ID" value="NZ_SDOZ01000002.1"/>
</dbReference>
<evidence type="ECO:0000313" key="4">
    <source>
        <dbReference type="Proteomes" id="UP000291269"/>
    </source>
</evidence>
<dbReference type="OrthoDB" id="9794725at2"/>
<accession>A0A4Q2KGM8</accession>
<dbReference type="GO" id="GO:0016787">
    <property type="term" value="F:hydrolase activity"/>
    <property type="evidence" value="ECO:0007669"/>
    <property type="project" value="UniProtKB-KW"/>
</dbReference>
<dbReference type="SUPFAM" id="SSF53474">
    <property type="entry name" value="alpha/beta-Hydrolases"/>
    <property type="match status" value="1"/>
</dbReference>
<dbReference type="InterPro" id="IPR049492">
    <property type="entry name" value="BD-FAE-like_dom"/>
</dbReference>
<protein>
    <submittedName>
        <fullName evidence="3">Alpha/beta hydrolase</fullName>
    </submittedName>
</protein>
<dbReference type="Proteomes" id="UP000291269">
    <property type="component" value="Unassembled WGS sequence"/>
</dbReference>
<evidence type="ECO:0000259" key="2">
    <source>
        <dbReference type="Pfam" id="PF20434"/>
    </source>
</evidence>
<feature type="domain" description="BD-FAE-like" evidence="2">
    <location>
        <begin position="38"/>
        <end position="166"/>
    </location>
</feature>
<keyword evidence="4" id="KW-1185">Reference proteome</keyword>
<sequence>MILEKVDLYEYFGRERCGKEKGSLTAYLHTPIREMGIKERRPAILVIPGGGYAFVSGREGEPVALAFYAQGFNAFVLDYSVAPAFHYPAPLLEAGMAMLYIRERAEALGCTEDKIAAIGFSAGGHLAGLISLFYEDKALIEAFGGRCKRIRPDATIYGYPVVSTEKVNIHEDSFVNLCGGAVRAEDYSLEKKVVSSSSPAFIWTTMDDEGVPCFNSFVLAEAYARAGVPCELHVFEHGDHGLSTCSFDVLADDHAPERAKRVAAWLPMCFDFLKDKGFCPHKIK</sequence>
<dbReference type="EMBL" id="SDOZ01000002">
    <property type="protein sequence ID" value="RXZ62191.1"/>
    <property type="molecule type" value="Genomic_DNA"/>
</dbReference>
<keyword evidence="1 3" id="KW-0378">Hydrolase</keyword>
<comment type="caution">
    <text evidence="3">The sequence shown here is derived from an EMBL/GenBank/DDBJ whole genome shotgun (WGS) entry which is preliminary data.</text>
</comment>
<gene>
    <name evidence="3" type="ORF">ESZ91_07300</name>
</gene>
<name>A0A4Q2KGM8_9FIRM</name>